<name>A0ABD0K8H3_9CAEN</name>
<reference evidence="2 3" key="1">
    <citation type="journal article" date="2023" name="Sci. Data">
        <title>Genome assembly of the Korean intertidal mud-creeper Batillaria attramentaria.</title>
        <authorList>
            <person name="Patra A.K."/>
            <person name="Ho P.T."/>
            <person name="Jun S."/>
            <person name="Lee S.J."/>
            <person name="Kim Y."/>
            <person name="Won Y.J."/>
        </authorList>
    </citation>
    <scope>NUCLEOTIDE SEQUENCE [LARGE SCALE GENOMIC DNA]</scope>
    <source>
        <strain evidence="2">Wonlab-2016</strain>
    </source>
</reference>
<keyword evidence="1" id="KW-0812">Transmembrane</keyword>
<keyword evidence="3" id="KW-1185">Reference proteome</keyword>
<feature type="transmembrane region" description="Helical" evidence="1">
    <location>
        <begin position="84"/>
        <end position="101"/>
    </location>
</feature>
<proteinExistence type="predicted"/>
<comment type="caution">
    <text evidence="2">The sequence shown here is derived from an EMBL/GenBank/DDBJ whole genome shotgun (WGS) entry which is preliminary data.</text>
</comment>
<evidence type="ECO:0000313" key="3">
    <source>
        <dbReference type="Proteomes" id="UP001519460"/>
    </source>
</evidence>
<protein>
    <submittedName>
        <fullName evidence="2">Uncharacterized protein</fullName>
    </submittedName>
</protein>
<evidence type="ECO:0000313" key="2">
    <source>
        <dbReference type="EMBL" id="KAK7483368.1"/>
    </source>
</evidence>
<gene>
    <name evidence="2" type="ORF">BaRGS_00025308</name>
</gene>
<dbReference type="EMBL" id="JACVVK020000227">
    <property type="protein sequence ID" value="KAK7483368.1"/>
    <property type="molecule type" value="Genomic_DNA"/>
</dbReference>
<keyword evidence="1" id="KW-1133">Transmembrane helix</keyword>
<evidence type="ECO:0000256" key="1">
    <source>
        <dbReference type="SAM" id="Phobius"/>
    </source>
</evidence>
<keyword evidence="1" id="KW-0472">Membrane</keyword>
<dbReference type="Proteomes" id="UP001519460">
    <property type="component" value="Unassembled WGS sequence"/>
</dbReference>
<dbReference type="AlphaFoldDB" id="A0ABD0K8H3"/>
<organism evidence="2 3">
    <name type="scientific">Batillaria attramentaria</name>
    <dbReference type="NCBI Taxonomy" id="370345"/>
    <lineage>
        <taxon>Eukaryota</taxon>
        <taxon>Metazoa</taxon>
        <taxon>Spiralia</taxon>
        <taxon>Lophotrochozoa</taxon>
        <taxon>Mollusca</taxon>
        <taxon>Gastropoda</taxon>
        <taxon>Caenogastropoda</taxon>
        <taxon>Sorbeoconcha</taxon>
        <taxon>Cerithioidea</taxon>
        <taxon>Batillariidae</taxon>
        <taxon>Batillaria</taxon>
    </lineage>
</organism>
<accession>A0ABD0K8H3</accession>
<sequence length="120" mass="13160">MRQLLALSRSVSRCTIRFVSNSDSKTETVHRKVQGGHLGRNTYAGWENGHMLPGQRLPATCMSCLHSVHNLLPAMAFRGLESQLYVVTLVVTLVLLWSPSVRAANVHLYVSPTGSDSNDG</sequence>